<dbReference type="RefSeq" id="WP_167300204.1">
    <property type="nucleotide sequence ID" value="NZ_CP170557.1"/>
</dbReference>
<keyword evidence="3" id="KW-1185">Reference proteome</keyword>
<feature type="signal peptide" evidence="1">
    <location>
        <begin position="1"/>
        <end position="19"/>
    </location>
</feature>
<organism evidence="2 3">
    <name type="scientific">Sphingomonas leidyi</name>
    <dbReference type="NCBI Taxonomy" id="68569"/>
    <lineage>
        <taxon>Bacteria</taxon>
        <taxon>Pseudomonadati</taxon>
        <taxon>Pseudomonadota</taxon>
        <taxon>Alphaproteobacteria</taxon>
        <taxon>Sphingomonadales</taxon>
        <taxon>Sphingomonadaceae</taxon>
        <taxon>Sphingomonas</taxon>
    </lineage>
</organism>
<evidence type="ECO:0008006" key="4">
    <source>
        <dbReference type="Google" id="ProtNLM"/>
    </source>
</evidence>
<dbReference type="Proteomes" id="UP000564677">
    <property type="component" value="Unassembled WGS sequence"/>
</dbReference>
<keyword evidence="1" id="KW-0732">Signal</keyword>
<feature type="chain" id="PRO_5030943921" description="DUF4142 domain-containing protein" evidence="1">
    <location>
        <begin position="20"/>
        <end position="140"/>
    </location>
</feature>
<accession>A0A7X5ZW69</accession>
<dbReference type="AlphaFoldDB" id="A0A7X5ZW69"/>
<dbReference type="EMBL" id="JAASQV010000002">
    <property type="protein sequence ID" value="NIJ65892.1"/>
    <property type="molecule type" value="Genomic_DNA"/>
</dbReference>
<sequence>MRLVFTAALFCTVAMPALAQQSQPASTRDKAEALARALNNPMVQEGAAAMLANLAGIVLDTRVGPIARYADPRIGEQDTLRDIQRRNDPDFEKHFHQDARAAVAVAGKLTDGALQMQDSLDQTATRLRAALAPLRAALKN</sequence>
<comment type="caution">
    <text evidence="2">The sequence shown here is derived from an EMBL/GenBank/DDBJ whole genome shotgun (WGS) entry which is preliminary data.</text>
</comment>
<evidence type="ECO:0000256" key="1">
    <source>
        <dbReference type="SAM" id="SignalP"/>
    </source>
</evidence>
<name>A0A7X5ZW69_9SPHN</name>
<evidence type="ECO:0000313" key="2">
    <source>
        <dbReference type="EMBL" id="NIJ65892.1"/>
    </source>
</evidence>
<reference evidence="2 3" key="1">
    <citation type="submission" date="2020-03" db="EMBL/GenBank/DDBJ databases">
        <title>Genomic Encyclopedia of Type Strains, Phase IV (KMG-IV): sequencing the most valuable type-strain genomes for metagenomic binning, comparative biology and taxonomic classification.</title>
        <authorList>
            <person name="Goeker M."/>
        </authorList>
    </citation>
    <scope>NUCLEOTIDE SEQUENCE [LARGE SCALE GENOMIC DNA]</scope>
    <source>
        <strain evidence="2 3">DSM 4733</strain>
    </source>
</reference>
<proteinExistence type="predicted"/>
<protein>
    <recommendedName>
        <fullName evidence="4">DUF4142 domain-containing protein</fullName>
    </recommendedName>
</protein>
<evidence type="ECO:0000313" key="3">
    <source>
        <dbReference type="Proteomes" id="UP000564677"/>
    </source>
</evidence>
<gene>
    <name evidence="2" type="ORF">FHR20_002854</name>
</gene>